<feature type="signal peptide" evidence="2">
    <location>
        <begin position="1"/>
        <end position="22"/>
    </location>
</feature>
<feature type="chain" id="PRO_5046313947" evidence="2">
    <location>
        <begin position="23"/>
        <end position="113"/>
    </location>
</feature>
<accession>A0ABU0IPH3</accession>
<protein>
    <submittedName>
        <fullName evidence="3">Uncharacterized protein</fullName>
    </submittedName>
</protein>
<evidence type="ECO:0000256" key="2">
    <source>
        <dbReference type="SAM" id="SignalP"/>
    </source>
</evidence>
<feature type="region of interest" description="Disordered" evidence="1">
    <location>
        <begin position="20"/>
        <end position="113"/>
    </location>
</feature>
<sequence length="113" mass="11517">MSPKTLSALALFATLIAAPALAQSSDPVTPPTDPATQMPAEQPLPGDTTATMPSQNPVTILQSSPTPPDQAYKLVAGAPNTISNAPIPDTAENRAKYGGPMSNGGRKTPPRGN</sequence>
<keyword evidence="2" id="KW-0732">Signal</keyword>
<organism evidence="3 4">
    <name type="scientific">Caulobacter ginsengisoli</name>
    <dbReference type="NCBI Taxonomy" id="400775"/>
    <lineage>
        <taxon>Bacteria</taxon>
        <taxon>Pseudomonadati</taxon>
        <taxon>Pseudomonadota</taxon>
        <taxon>Alphaproteobacteria</taxon>
        <taxon>Caulobacterales</taxon>
        <taxon>Caulobacteraceae</taxon>
        <taxon>Caulobacter</taxon>
    </lineage>
</organism>
<evidence type="ECO:0000313" key="4">
    <source>
        <dbReference type="Proteomes" id="UP001228905"/>
    </source>
</evidence>
<comment type="caution">
    <text evidence="3">The sequence shown here is derived from an EMBL/GenBank/DDBJ whole genome shotgun (WGS) entry which is preliminary data.</text>
</comment>
<name>A0ABU0IPH3_9CAUL</name>
<keyword evidence="4" id="KW-1185">Reference proteome</keyword>
<gene>
    <name evidence="3" type="ORF">QO010_001670</name>
</gene>
<dbReference type="RefSeq" id="WP_307348149.1">
    <property type="nucleotide sequence ID" value="NZ_JAUSVS010000002.1"/>
</dbReference>
<dbReference type="Proteomes" id="UP001228905">
    <property type="component" value="Unassembled WGS sequence"/>
</dbReference>
<reference evidence="3 4" key="1">
    <citation type="submission" date="2023-07" db="EMBL/GenBank/DDBJ databases">
        <title>Genomic Encyclopedia of Type Strains, Phase IV (KMG-IV): sequencing the most valuable type-strain genomes for metagenomic binning, comparative biology and taxonomic classification.</title>
        <authorList>
            <person name="Goeker M."/>
        </authorList>
    </citation>
    <scope>NUCLEOTIDE SEQUENCE [LARGE SCALE GENOMIC DNA]</scope>
    <source>
        <strain evidence="3 4">DSM 18695</strain>
    </source>
</reference>
<evidence type="ECO:0000313" key="3">
    <source>
        <dbReference type="EMBL" id="MDQ0463899.1"/>
    </source>
</evidence>
<dbReference type="EMBL" id="JAUSVS010000002">
    <property type="protein sequence ID" value="MDQ0463899.1"/>
    <property type="molecule type" value="Genomic_DNA"/>
</dbReference>
<proteinExistence type="predicted"/>
<evidence type="ECO:0000256" key="1">
    <source>
        <dbReference type="SAM" id="MobiDB-lite"/>
    </source>
</evidence>
<feature type="compositionally biased region" description="Polar residues" evidence="1">
    <location>
        <begin position="48"/>
        <end position="64"/>
    </location>
</feature>